<dbReference type="InterPro" id="IPR001753">
    <property type="entry name" value="Enoyl-CoA_hydra/iso"/>
</dbReference>
<dbReference type="PANTHER" id="PTHR43684">
    <property type="match status" value="1"/>
</dbReference>
<dbReference type="GO" id="GO:0004165">
    <property type="term" value="F:delta(3)-delta(2)-enoyl-CoA isomerase activity"/>
    <property type="evidence" value="ECO:0007669"/>
    <property type="project" value="UniProtKB-ARBA"/>
</dbReference>
<dbReference type="STRING" id="224129.A0A1W4XH69"/>
<keyword evidence="3 5" id="KW-0413">Isomerase</keyword>
<dbReference type="SUPFAM" id="SSF52096">
    <property type="entry name" value="ClpP/crotonase"/>
    <property type="match status" value="1"/>
</dbReference>
<dbReference type="Gene3D" id="3.90.226.10">
    <property type="entry name" value="2-enoyl-CoA Hydratase, Chain A, domain 1"/>
    <property type="match status" value="1"/>
</dbReference>
<organism evidence="4 5">
    <name type="scientific">Agrilus planipennis</name>
    <name type="common">Emerald ash borer</name>
    <name type="synonym">Agrilus marcopoli</name>
    <dbReference type="NCBI Taxonomy" id="224129"/>
    <lineage>
        <taxon>Eukaryota</taxon>
        <taxon>Metazoa</taxon>
        <taxon>Ecdysozoa</taxon>
        <taxon>Arthropoda</taxon>
        <taxon>Hexapoda</taxon>
        <taxon>Insecta</taxon>
        <taxon>Pterygota</taxon>
        <taxon>Neoptera</taxon>
        <taxon>Endopterygota</taxon>
        <taxon>Coleoptera</taxon>
        <taxon>Polyphaga</taxon>
        <taxon>Elateriformia</taxon>
        <taxon>Buprestoidea</taxon>
        <taxon>Buprestidae</taxon>
        <taxon>Agrilinae</taxon>
        <taxon>Agrilus</taxon>
    </lineage>
</organism>
<name>A0A1W4XH69_AGRPL</name>
<evidence type="ECO:0000256" key="2">
    <source>
        <dbReference type="ARBA" id="ARBA00023140"/>
    </source>
</evidence>
<dbReference type="PANTHER" id="PTHR43684:SF1">
    <property type="entry name" value="ENOYL-COA DELTA ISOMERASE 2"/>
    <property type="match status" value="1"/>
</dbReference>
<dbReference type="Gene3D" id="1.10.12.10">
    <property type="entry name" value="Lyase 2-enoyl-coa Hydratase, Chain A, domain 2"/>
    <property type="match status" value="1"/>
</dbReference>
<sequence length="261" mass="29208">MSINSELPFLTTFRNGVKIVRFNRPEKKNSFSLEFYKTFSNILNEDAQDDDIKVTIITGIGDYFCSGTDLNFDAANIDINNYLEENSSIFKRFVLAFINYPKLLIAVVNGPAIGVGVTILALCDIVYASEKATFQTPFLDLGLCPEACSSYLFPLILGSSKANEMLLLGYKMDAQEAYQFGLISKVIPHSKLNQFIEDLSKYGSIPIGSLKRSKGLIRRIPRGILSEVNDAEVTVVKECIMSEEFYESLARFLGRKNKSKL</sequence>
<dbReference type="AlphaFoldDB" id="A0A1W4XH69"/>
<dbReference type="RefSeq" id="XP_018335471.1">
    <property type="nucleotide sequence ID" value="XM_018479969.2"/>
</dbReference>
<evidence type="ECO:0000256" key="1">
    <source>
        <dbReference type="ARBA" id="ARBA00004275"/>
    </source>
</evidence>
<evidence type="ECO:0000313" key="4">
    <source>
        <dbReference type="Proteomes" id="UP000192223"/>
    </source>
</evidence>
<reference evidence="5" key="1">
    <citation type="submission" date="2025-08" db="UniProtKB">
        <authorList>
            <consortium name="RefSeq"/>
        </authorList>
    </citation>
    <scope>IDENTIFICATION</scope>
    <source>
        <tissue evidence="5">Entire body</tissue>
    </source>
</reference>
<accession>A0A1W4XH69</accession>
<dbReference type="OrthoDB" id="409763at2759"/>
<dbReference type="Pfam" id="PF00378">
    <property type="entry name" value="ECH_1"/>
    <property type="match status" value="1"/>
</dbReference>
<dbReference type="InParanoid" id="A0A1W4XH69"/>
<dbReference type="Proteomes" id="UP000192223">
    <property type="component" value="Unplaced"/>
</dbReference>
<dbReference type="CDD" id="cd06558">
    <property type="entry name" value="crotonase-like"/>
    <property type="match status" value="1"/>
</dbReference>
<protein>
    <submittedName>
        <fullName evidence="5">Enoyl-CoA delta isomerase 2, mitochondrial</fullName>
    </submittedName>
</protein>
<evidence type="ECO:0000313" key="5">
    <source>
        <dbReference type="RefSeq" id="XP_018335471.1"/>
    </source>
</evidence>
<dbReference type="KEGG" id="apln:108744274"/>
<evidence type="ECO:0000256" key="3">
    <source>
        <dbReference type="ARBA" id="ARBA00023235"/>
    </source>
</evidence>
<keyword evidence="2" id="KW-0576">Peroxisome</keyword>
<dbReference type="InterPro" id="IPR014748">
    <property type="entry name" value="Enoyl-CoA_hydra_C"/>
</dbReference>
<dbReference type="FunCoup" id="A0A1W4XH69">
    <property type="interactions" value="637"/>
</dbReference>
<proteinExistence type="predicted"/>
<dbReference type="InterPro" id="IPR029045">
    <property type="entry name" value="ClpP/crotonase-like_dom_sf"/>
</dbReference>
<dbReference type="GO" id="GO:0005777">
    <property type="term" value="C:peroxisome"/>
    <property type="evidence" value="ECO:0007669"/>
    <property type="project" value="UniProtKB-SubCell"/>
</dbReference>
<dbReference type="GeneID" id="108744274"/>
<keyword evidence="4" id="KW-1185">Reference proteome</keyword>
<gene>
    <name evidence="5" type="primary">LOC108744274</name>
</gene>
<dbReference type="InterPro" id="IPR051053">
    <property type="entry name" value="ECH/Chromodomain_protein"/>
</dbReference>
<comment type="subcellular location">
    <subcellularLocation>
        <location evidence="1">Peroxisome</location>
    </subcellularLocation>
</comment>